<gene>
    <name evidence="2" type="ORF">KYE46_07655</name>
</gene>
<reference evidence="2 3" key="1">
    <citation type="submission" date="2021-07" db="EMBL/GenBank/DDBJ databases">
        <title>A novel Jannaschia species isolated from marine dinoflagellate Ceratoperidinium margalefii.</title>
        <authorList>
            <person name="Jiang Y."/>
            <person name="Li Z."/>
        </authorList>
    </citation>
    <scope>NUCLEOTIDE SEQUENCE [LARGE SCALE GENOMIC DNA]</scope>
    <source>
        <strain evidence="2 3">J12C1-MA-4</strain>
    </source>
</reference>
<dbReference type="AlphaFoldDB" id="A0A8F6YE06"/>
<name>A0A8F6YE06_9RHOB</name>
<dbReference type="PANTHER" id="PTHR33337">
    <property type="entry name" value="GFA DOMAIN-CONTAINING PROTEIN"/>
    <property type="match status" value="1"/>
</dbReference>
<organism evidence="2 3">
    <name type="scientific">Gymnodinialimonas ceratoperidinii</name>
    <dbReference type="NCBI Taxonomy" id="2856823"/>
    <lineage>
        <taxon>Bacteria</taxon>
        <taxon>Pseudomonadati</taxon>
        <taxon>Pseudomonadota</taxon>
        <taxon>Alphaproteobacteria</taxon>
        <taxon>Rhodobacterales</taxon>
        <taxon>Paracoccaceae</taxon>
        <taxon>Gymnodinialimonas</taxon>
    </lineage>
</organism>
<accession>A0A8F6YE06</accession>
<protein>
    <submittedName>
        <fullName evidence="2">GFA family protein</fullName>
    </submittedName>
</protein>
<dbReference type="PANTHER" id="PTHR33337:SF40">
    <property type="entry name" value="CENP-V_GFA DOMAIN-CONTAINING PROTEIN-RELATED"/>
    <property type="match status" value="1"/>
</dbReference>
<dbReference type="GO" id="GO:0016846">
    <property type="term" value="F:carbon-sulfur lyase activity"/>
    <property type="evidence" value="ECO:0007669"/>
    <property type="project" value="InterPro"/>
</dbReference>
<dbReference type="PROSITE" id="PS51891">
    <property type="entry name" value="CENP_V_GFA"/>
    <property type="match status" value="1"/>
</dbReference>
<dbReference type="KEGG" id="gce:KYE46_07655"/>
<evidence type="ECO:0000313" key="2">
    <source>
        <dbReference type="EMBL" id="QXT41080.1"/>
    </source>
</evidence>
<dbReference type="Proteomes" id="UP000825009">
    <property type="component" value="Chromosome"/>
</dbReference>
<keyword evidence="3" id="KW-1185">Reference proteome</keyword>
<evidence type="ECO:0000313" key="3">
    <source>
        <dbReference type="Proteomes" id="UP000825009"/>
    </source>
</evidence>
<dbReference type="EMBL" id="CP079194">
    <property type="protein sequence ID" value="QXT41080.1"/>
    <property type="molecule type" value="Genomic_DNA"/>
</dbReference>
<proteinExistence type="predicted"/>
<dbReference type="InterPro" id="IPR006913">
    <property type="entry name" value="CENP-V/GFA"/>
</dbReference>
<dbReference type="Pfam" id="PF04828">
    <property type="entry name" value="GFA"/>
    <property type="match status" value="1"/>
</dbReference>
<dbReference type="RefSeq" id="WP_219004678.1">
    <property type="nucleotide sequence ID" value="NZ_CP079194.1"/>
</dbReference>
<sequence length="127" mass="13882">MDRHEAGCLCGALRVTATGAPLRVGLCHCLDCRKHHGALFYGAAIFSAQAVVIEGPFSAFQGRCFCPTCGSSVFARTGDEVEVHLGAFDAPGRFQPTYEVWCERRESWLPPVEGTTTHRRNREAPEA</sequence>
<evidence type="ECO:0000259" key="1">
    <source>
        <dbReference type="PROSITE" id="PS51891"/>
    </source>
</evidence>
<feature type="domain" description="CENP-V/GFA" evidence="1">
    <location>
        <begin position="4"/>
        <end position="99"/>
    </location>
</feature>